<evidence type="ECO:0000256" key="8">
    <source>
        <dbReference type="PROSITE-ProRule" id="PRU00169"/>
    </source>
</evidence>
<dbReference type="SMART" id="SM00342">
    <property type="entry name" value="HTH_ARAC"/>
    <property type="match status" value="1"/>
</dbReference>
<dbReference type="InterPro" id="IPR020449">
    <property type="entry name" value="Tscrpt_reg_AraC-type_HTH"/>
</dbReference>
<feature type="modified residue" description="4-aspartylphosphate" evidence="8">
    <location>
        <position position="99"/>
    </location>
</feature>
<feature type="domain" description="HTH araC/xylS-type" evidence="9">
    <location>
        <begin position="463"/>
        <end position="561"/>
    </location>
</feature>
<evidence type="ECO:0000256" key="3">
    <source>
        <dbReference type="ARBA" id="ARBA00022553"/>
    </source>
</evidence>
<dbReference type="InterPro" id="IPR001789">
    <property type="entry name" value="Sig_transdc_resp-reg_receiver"/>
</dbReference>
<dbReference type="SUPFAM" id="SSF46689">
    <property type="entry name" value="Homeodomain-like"/>
    <property type="match status" value="2"/>
</dbReference>
<evidence type="ECO:0000259" key="10">
    <source>
        <dbReference type="PROSITE" id="PS50110"/>
    </source>
</evidence>
<dbReference type="GO" id="GO:0003700">
    <property type="term" value="F:DNA-binding transcription factor activity"/>
    <property type="evidence" value="ECO:0007669"/>
    <property type="project" value="InterPro"/>
</dbReference>
<keyword evidence="4" id="KW-0902">Two-component regulatory system</keyword>
<gene>
    <name evidence="11" type="ORF">EBB45_09530</name>
</gene>
<dbReference type="InterPro" id="IPR018062">
    <property type="entry name" value="HTH_AraC-typ_CS"/>
</dbReference>
<evidence type="ECO:0000256" key="2">
    <source>
        <dbReference type="ARBA" id="ARBA00022490"/>
    </source>
</evidence>
<dbReference type="Proteomes" id="UP000274033">
    <property type="component" value="Unassembled WGS sequence"/>
</dbReference>
<keyword evidence="5" id="KW-0805">Transcription regulation</keyword>
<evidence type="ECO:0000256" key="4">
    <source>
        <dbReference type="ARBA" id="ARBA00023012"/>
    </source>
</evidence>
<dbReference type="GO" id="GO:0005737">
    <property type="term" value="C:cytoplasm"/>
    <property type="evidence" value="ECO:0007669"/>
    <property type="project" value="UniProtKB-SubCell"/>
</dbReference>
<dbReference type="PRINTS" id="PR00032">
    <property type="entry name" value="HTHARAC"/>
</dbReference>
<comment type="subcellular location">
    <subcellularLocation>
        <location evidence="1">Cytoplasm</location>
    </subcellularLocation>
</comment>
<dbReference type="PROSITE" id="PS50110">
    <property type="entry name" value="RESPONSE_REGULATORY"/>
    <property type="match status" value="1"/>
</dbReference>
<protein>
    <submittedName>
        <fullName evidence="11">Response regulator</fullName>
    </submittedName>
</protein>
<dbReference type="Gene3D" id="3.40.50.2300">
    <property type="match status" value="1"/>
</dbReference>
<evidence type="ECO:0000256" key="6">
    <source>
        <dbReference type="ARBA" id="ARBA00023125"/>
    </source>
</evidence>
<feature type="domain" description="Response regulatory" evidence="10">
    <location>
        <begin position="47"/>
        <end position="164"/>
    </location>
</feature>
<evidence type="ECO:0000256" key="5">
    <source>
        <dbReference type="ARBA" id="ARBA00023015"/>
    </source>
</evidence>
<evidence type="ECO:0000259" key="9">
    <source>
        <dbReference type="PROSITE" id="PS01124"/>
    </source>
</evidence>
<dbReference type="Pfam" id="PF00072">
    <property type="entry name" value="Response_reg"/>
    <property type="match status" value="1"/>
</dbReference>
<dbReference type="InterPro" id="IPR011006">
    <property type="entry name" value="CheY-like_superfamily"/>
</dbReference>
<dbReference type="InterPro" id="IPR018060">
    <property type="entry name" value="HTH_AraC"/>
</dbReference>
<evidence type="ECO:0000256" key="7">
    <source>
        <dbReference type="ARBA" id="ARBA00023163"/>
    </source>
</evidence>
<dbReference type="PANTHER" id="PTHR42713:SF3">
    <property type="entry name" value="TRANSCRIPTIONAL REGULATORY PROTEIN HPTR"/>
    <property type="match status" value="1"/>
</dbReference>
<dbReference type="GO" id="GO:0043565">
    <property type="term" value="F:sequence-specific DNA binding"/>
    <property type="evidence" value="ECO:0007669"/>
    <property type="project" value="InterPro"/>
</dbReference>
<reference evidence="11 12" key="1">
    <citation type="journal article" date="2013" name="J. Microbiol.">
        <title>Lysinibacillus chungkukjangi sp. nov., isolated from Chungkukjang, Korean fermented soybean food.</title>
        <authorList>
            <person name="Kim S.J."/>
            <person name="Jang Y.H."/>
            <person name="Hamada M."/>
            <person name="Ahn J.H."/>
            <person name="Weon H.Y."/>
            <person name="Suzuki K."/>
            <person name="Whang K.S."/>
            <person name="Kwon S.W."/>
        </authorList>
    </citation>
    <scope>NUCLEOTIDE SEQUENCE [LARGE SCALE GENOMIC DNA]</scope>
    <source>
        <strain evidence="11 12">MCCC 1A12701</strain>
    </source>
</reference>
<accession>A0A3N9UFC4</accession>
<dbReference type="Pfam" id="PF12833">
    <property type="entry name" value="HTH_18"/>
    <property type="match status" value="1"/>
</dbReference>
<dbReference type="Gene3D" id="1.10.10.60">
    <property type="entry name" value="Homeodomain-like"/>
    <property type="match status" value="2"/>
</dbReference>
<sequence>MLKIKSNYILAQFMDFISQVKREKEQLFLLIYRLPLNKGRMMKILLKVLIVDDELIVRKGLKALINWEDYDMDVAFEATNGEDAFNIVNNHNIDVLITDIRMPLMDGIELTRKVKESFQQIKVVLLTCYNDFEFVQEALQLGASGYLLKTDLEDGNLEKQLLKISNEIKNERINLESYKKLEINAKKSALLIQENQVSSILNGTPPEEILIDNELKWLNKPFLLIKIKVSQLDCQINSLKEYFNTTFKDELSLTFQLESQALYTIISIPKKTSQMLVLQWQELVINQISPKLKEVSKELSIYYSRCDNIDSLYSKNELLTGNSNRHWFYYGYGAILNIDQLSLNPHPQNSPINIRQLNELTILRNWEKVKKACDENFETYKSICLDPETVKLNVITMVETIMISLQSNSNLFSSSWGKNSIDYKEKVNRILFFKDLKEWFYQGIEDLEQNRVLFMGGMNQVVIQAVSFIETNYFKEITLDDLSAEVGLSQSYLSTIFKKVTGKSFIEYLNDLRIEKAKQLLNTSNLKVFEVANKVGFNDPKYFSKQFKRITGISPNAYKVN</sequence>
<dbReference type="AlphaFoldDB" id="A0A3N9UFC4"/>
<dbReference type="SUPFAM" id="SSF52172">
    <property type="entry name" value="CheY-like"/>
    <property type="match status" value="1"/>
</dbReference>
<dbReference type="SMART" id="SM00448">
    <property type="entry name" value="REC"/>
    <property type="match status" value="1"/>
</dbReference>
<comment type="caution">
    <text evidence="11">The sequence shown here is derived from an EMBL/GenBank/DDBJ whole genome shotgun (WGS) entry which is preliminary data.</text>
</comment>
<keyword evidence="3 8" id="KW-0597">Phosphoprotein</keyword>
<evidence type="ECO:0000256" key="1">
    <source>
        <dbReference type="ARBA" id="ARBA00004496"/>
    </source>
</evidence>
<evidence type="ECO:0000313" key="11">
    <source>
        <dbReference type="EMBL" id="RQW74831.1"/>
    </source>
</evidence>
<dbReference type="PANTHER" id="PTHR42713">
    <property type="entry name" value="HISTIDINE KINASE-RELATED"/>
    <property type="match status" value="1"/>
</dbReference>
<keyword evidence="12" id="KW-1185">Reference proteome</keyword>
<keyword evidence="6" id="KW-0238">DNA-binding</keyword>
<dbReference type="InterPro" id="IPR051552">
    <property type="entry name" value="HptR"/>
</dbReference>
<name>A0A3N9UFC4_9BACI</name>
<dbReference type="PROSITE" id="PS01124">
    <property type="entry name" value="HTH_ARAC_FAMILY_2"/>
    <property type="match status" value="1"/>
</dbReference>
<dbReference type="InterPro" id="IPR009057">
    <property type="entry name" value="Homeodomain-like_sf"/>
</dbReference>
<organism evidence="11 12">
    <name type="scientific">Lysinibacillus composti</name>
    <dbReference type="NCBI Taxonomy" id="720633"/>
    <lineage>
        <taxon>Bacteria</taxon>
        <taxon>Bacillati</taxon>
        <taxon>Bacillota</taxon>
        <taxon>Bacilli</taxon>
        <taxon>Bacillales</taxon>
        <taxon>Bacillaceae</taxon>
        <taxon>Lysinibacillus</taxon>
    </lineage>
</organism>
<dbReference type="CDD" id="cd17536">
    <property type="entry name" value="REC_YesN-like"/>
    <property type="match status" value="1"/>
</dbReference>
<dbReference type="EMBL" id="RRCT01000007">
    <property type="protein sequence ID" value="RQW74831.1"/>
    <property type="molecule type" value="Genomic_DNA"/>
</dbReference>
<dbReference type="GO" id="GO:0000160">
    <property type="term" value="P:phosphorelay signal transduction system"/>
    <property type="evidence" value="ECO:0007669"/>
    <property type="project" value="UniProtKB-KW"/>
</dbReference>
<evidence type="ECO:0000313" key="12">
    <source>
        <dbReference type="Proteomes" id="UP000274033"/>
    </source>
</evidence>
<keyword evidence="2" id="KW-0963">Cytoplasm</keyword>
<proteinExistence type="predicted"/>
<dbReference type="PROSITE" id="PS00041">
    <property type="entry name" value="HTH_ARAC_FAMILY_1"/>
    <property type="match status" value="1"/>
</dbReference>
<keyword evidence="7" id="KW-0804">Transcription</keyword>